<evidence type="ECO:0000256" key="11">
    <source>
        <dbReference type="ARBA" id="ARBA00023286"/>
    </source>
</evidence>
<keyword evidence="11" id="KW-1071">Ligand-gated ion channel</keyword>
<keyword evidence="5 13" id="KW-0812">Transmembrane</keyword>
<evidence type="ECO:0000256" key="8">
    <source>
        <dbReference type="ARBA" id="ARBA00023136"/>
    </source>
</evidence>
<sequence length="569" mass="63755">MLSSWGITLKVWIIAHRAMEIFCFRFALIYDEGLNRHQPSSNIESWMNAAVGDANRVCCPASASYVTFQISNDSQLPAILDQVQTLDGMVVSVIGCQIADFIEAVLFPSLLPILRLDFSQCPAITNGWETERLEFYQLNDFNRDTCGSLVITRWLEQNMCFPTVDNNTKLFLMENVAPSSASRELQNCVGFDDLQWSNVTYPVKFNSPDLYDNIKWHRLLNGKHLRLTSLERPPFVILERDSYGSVVAYKGYCYEIINALQEAYNFTYEVVFPGDKSYGKIMPNGTWDGMIGLILEQNADIGLGPFSVTYSRYGVVDFSVGFHEETATILIPPAGEENRLLVCLKPFLWEVWLSLGVFVVILPAIIWAHFKCLRFPHGEKSSPGLVKQYFFVLGVLIGQSGQKFASFGFAPRLLGAVWCLSAVVFASAYVGVLVSFLRFPKLTPIINKLEELPASHLKWVFPRGTALESLFTEATTGVYKTIGEGLLDTRGSLIDSGVEGVYRVTQGSHAYIDASSSYFIALGCYFNCMHLFIQINRKNLISLLSLPKIMNVRACAVSVLHMKSFSKSV</sequence>
<dbReference type="InterPro" id="IPR019594">
    <property type="entry name" value="Glu/Gly-bd"/>
</dbReference>
<protein>
    <recommendedName>
        <fullName evidence="18">Ionotropic glutamate receptor L-glutamate and glycine-binding domain-containing protein</fullName>
    </recommendedName>
</protein>
<gene>
    <name evidence="16" type="ORF">GHT06_017741</name>
</gene>
<keyword evidence="4" id="KW-1003">Cell membrane</keyword>
<evidence type="ECO:0000256" key="12">
    <source>
        <dbReference type="ARBA" id="ARBA00023303"/>
    </source>
</evidence>
<organism evidence="16 17">
    <name type="scientific">Daphnia sinensis</name>
    <dbReference type="NCBI Taxonomy" id="1820382"/>
    <lineage>
        <taxon>Eukaryota</taxon>
        <taxon>Metazoa</taxon>
        <taxon>Ecdysozoa</taxon>
        <taxon>Arthropoda</taxon>
        <taxon>Crustacea</taxon>
        <taxon>Branchiopoda</taxon>
        <taxon>Diplostraca</taxon>
        <taxon>Cladocera</taxon>
        <taxon>Anomopoda</taxon>
        <taxon>Daphniidae</taxon>
        <taxon>Daphnia</taxon>
        <taxon>Daphnia similis group</taxon>
    </lineage>
</organism>
<evidence type="ECO:0000256" key="6">
    <source>
        <dbReference type="ARBA" id="ARBA00022989"/>
    </source>
</evidence>
<evidence type="ECO:0000256" key="13">
    <source>
        <dbReference type="SAM" id="Phobius"/>
    </source>
</evidence>
<accession>A0AAD5PPI9</accession>
<keyword evidence="6 13" id="KW-1133">Transmembrane helix</keyword>
<name>A0AAD5PPI9_9CRUS</name>
<evidence type="ECO:0000256" key="10">
    <source>
        <dbReference type="ARBA" id="ARBA00023180"/>
    </source>
</evidence>
<dbReference type="SMART" id="SM00079">
    <property type="entry name" value="PBPe"/>
    <property type="match status" value="1"/>
</dbReference>
<evidence type="ECO:0000256" key="2">
    <source>
        <dbReference type="ARBA" id="ARBA00008685"/>
    </source>
</evidence>
<dbReference type="GO" id="GO:0050906">
    <property type="term" value="P:detection of stimulus involved in sensory perception"/>
    <property type="evidence" value="ECO:0007669"/>
    <property type="project" value="UniProtKB-ARBA"/>
</dbReference>
<dbReference type="InterPro" id="IPR001320">
    <property type="entry name" value="Iontro_rcpt_C"/>
</dbReference>
<evidence type="ECO:0000259" key="15">
    <source>
        <dbReference type="SMART" id="SM00918"/>
    </source>
</evidence>
<keyword evidence="7" id="KW-0406">Ion transport</keyword>
<keyword evidence="3" id="KW-0813">Transport</keyword>
<dbReference type="Gene3D" id="1.10.287.70">
    <property type="match status" value="1"/>
</dbReference>
<dbReference type="InterPro" id="IPR052192">
    <property type="entry name" value="Insect_Ionotropic_Sensory_Rcpt"/>
</dbReference>
<dbReference type="Proteomes" id="UP000820818">
    <property type="component" value="Linkage Group LG7"/>
</dbReference>
<dbReference type="Gene3D" id="3.40.190.10">
    <property type="entry name" value="Periplasmic binding protein-like II"/>
    <property type="match status" value="1"/>
</dbReference>
<feature type="transmembrane region" description="Helical" evidence="13">
    <location>
        <begin position="347"/>
        <end position="368"/>
    </location>
</feature>
<evidence type="ECO:0000313" key="16">
    <source>
        <dbReference type="EMBL" id="KAI9555226.1"/>
    </source>
</evidence>
<evidence type="ECO:0000256" key="1">
    <source>
        <dbReference type="ARBA" id="ARBA00004651"/>
    </source>
</evidence>
<dbReference type="AlphaFoldDB" id="A0AAD5PPI9"/>
<keyword evidence="12" id="KW-0407">Ion channel</keyword>
<keyword evidence="17" id="KW-1185">Reference proteome</keyword>
<evidence type="ECO:0000259" key="14">
    <source>
        <dbReference type="SMART" id="SM00079"/>
    </source>
</evidence>
<evidence type="ECO:0000256" key="4">
    <source>
        <dbReference type="ARBA" id="ARBA00022475"/>
    </source>
</evidence>
<keyword evidence="8 13" id="KW-0472">Membrane</keyword>
<keyword evidence="10" id="KW-0325">Glycoprotein</keyword>
<evidence type="ECO:0000256" key="3">
    <source>
        <dbReference type="ARBA" id="ARBA00022448"/>
    </source>
</evidence>
<dbReference type="SMART" id="SM00918">
    <property type="entry name" value="Lig_chan-Glu_bd"/>
    <property type="match status" value="1"/>
</dbReference>
<dbReference type="PANTHER" id="PTHR42643">
    <property type="entry name" value="IONOTROPIC RECEPTOR 20A-RELATED"/>
    <property type="match status" value="1"/>
</dbReference>
<feature type="transmembrane region" description="Helical" evidence="13">
    <location>
        <begin position="415"/>
        <end position="439"/>
    </location>
</feature>
<evidence type="ECO:0000313" key="17">
    <source>
        <dbReference type="Proteomes" id="UP000820818"/>
    </source>
</evidence>
<dbReference type="Pfam" id="PF00060">
    <property type="entry name" value="Lig_chan"/>
    <property type="match status" value="1"/>
</dbReference>
<feature type="domain" description="Ionotropic glutamate receptor C-terminal" evidence="14">
    <location>
        <begin position="224"/>
        <end position="462"/>
    </location>
</feature>
<proteinExistence type="inferred from homology"/>
<comment type="similarity">
    <text evidence="2">Belongs to the glutamate-gated ion channel (TC 1.A.10.1) family.</text>
</comment>
<evidence type="ECO:0000256" key="7">
    <source>
        <dbReference type="ARBA" id="ARBA00023065"/>
    </source>
</evidence>
<evidence type="ECO:0008006" key="18">
    <source>
        <dbReference type="Google" id="ProtNLM"/>
    </source>
</evidence>
<dbReference type="GO" id="GO:0015276">
    <property type="term" value="F:ligand-gated monoatomic ion channel activity"/>
    <property type="evidence" value="ECO:0007669"/>
    <property type="project" value="InterPro"/>
</dbReference>
<dbReference type="GO" id="GO:0005886">
    <property type="term" value="C:plasma membrane"/>
    <property type="evidence" value="ECO:0007669"/>
    <property type="project" value="UniProtKB-SubCell"/>
</dbReference>
<evidence type="ECO:0000256" key="9">
    <source>
        <dbReference type="ARBA" id="ARBA00023170"/>
    </source>
</evidence>
<keyword evidence="9" id="KW-0675">Receptor</keyword>
<dbReference type="SUPFAM" id="SSF53850">
    <property type="entry name" value="Periplasmic binding protein-like II"/>
    <property type="match status" value="1"/>
</dbReference>
<dbReference type="FunFam" id="3.40.190.10:FF:000024">
    <property type="entry name" value="Glutamate receptor, ionotropic, delta 1"/>
    <property type="match status" value="1"/>
</dbReference>
<dbReference type="Pfam" id="PF10613">
    <property type="entry name" value="Lig_chan-Glu_bd"/>
    <property type="match status" value="1"/>
</dbReference>
<reference evidence="16 17" key="1">
    <citation type="submission" date="2022-05" db="EMBL/GenBank/DDBJ databases">
        <title>A multi-omics perspective on studying reproductive biology in Daphnia sinensis.</title>
        <authorList>
            <person name="Jia J."/>
        </authorList>
    </citation>
    <scope>NUCLEOTIDE SEQUENCE [LARGE SCALE GENOMIC DNA]</scope>
    <source>
        <strain evidence="16 17">WSL</strain>
    </source>
</reference>
<dbReference type="PANTHER" id="PTHR42643:SF24">
    <property type="entry name" value="IONOTROPIC RECEPTOR 60A"/>
    <property type="match status" value="1"/>
</dbReference>
<comment type="caution">
    <text evidence="16">The sequence shown here is derived from an EMBL/GenBank/DDBJ whole genome shotgun (WGS) entry which is preliminary data.</text>
</comment>
<comment type="subcellular location">
    <subcellularLocation>
        <location evidence="1">Cell membrane</location>
        <topology evidence="1">Multi-pass membrane protein</topology>
    </subcellularLocation>
</comment>
<evidence type="ECO:0000256" key="5">
    <source>
        <dbReference type="ARBA" id="ARBA00022692"/>
    </source>
</evidence>
<feature type="domain" description="Ionotropic glutamate receptor L-glutamate and glycine-binding" evidence="15">
    <location>
        <begin position="234"/>
        <end position="296"/>
    </location>
</feature>
<dbReference type="EMBL" id="WJBH02000007">
    <property type="protein sequence ID" value="KAI9555226.1"/>
    <property type="molecule type" value="Genomic_DNA"/>
</dbReference>